<keyword evidence="3" id="KW-1185">Reference proteome</keyword>
<feature type="region of interest" description="Disordered" evidence="1">
    <location>
        <begin position="149"/>
        <end position="197"/>
    </location>
</feature>
<dbReference type="Proteomes" id="UP001328107">
    <property type="component" value="Unassembled WGS sequence"/>
</dbReference>
<reference evidence="3" key="1">
    <citation type="submission" date="2022-10" db="EMBL/GenBank/DDBJ databases">
        <title>Genome assembly of Pristionchus species.</title>
        <authorList>
            <person name="Yoshida K."/>
            <person name="Sommer R.J."/>
        </authorList>
    </citation>
    <scope>NUCLEOTIDE SEQUENCE [LARGE SCALE GENOMIC DNA]</scope>
    <source>
        <strain evidence="3">RS5460</strain>
    </source>
</reference>
<protein>
    <submittedName>
        <fullName evidence="2">Uncharacterized protein</fullName>
    </submittedName>
</protein>
<feature type="compositionally biased region" description="Polar residues" evidence="1">
    <location>
        <begin position="187"/>
        <end position="197"/>
    </location>
</feature>
<evidence type="ECO:0000313" key="2">
    <source>
        <dbReference type="EMBL" id="GMR40057.1"/>
    </source>
</evidence>
<evidence type="ECO:0000313" key="3">
    <source>
        <dbReference type="Proteomes" id="UP001328107"/>
    </source>
</evidence>
<dbReference type="AlphaFoldDB" id="A0AAN4ZF37"/>
<sequence length="197" mass="21751">MIDCMRMRQCGLLEVVDTLNGHDLCAFDAGHIVINANASDKRDRTLRPRDELEADIANGVTDAPPYKENTADTYYPGRAAELQNFCLVNIMTRFRVAVVKKDGRRIGNDAGGGGDDGPIVRSVVACFFVVGGRRRRSRGNAENSELPLVGSLRTPLPRARPVQSDVRSRKGYQAQSRHHYVEEEKGTCSSRSSARAF</sequence>
<name>A0AAN4ZF37_9BILA</name>
<proteinExistence type="predicted"/>
<dbReference type="EMBL" id="BTRK01000003">
    <property type="protein sequence ID" value="GMR40057.1"/>
    <property type="molecule type" value="Genomic_DNA"/>
</dbReference>
<gene>
    <name evidence="2" type="ORF">PMAYCL1PPCAC_10252</name>
</gene>
<organism evidence="2 3">
    <name type="scientific">Pristionchus mayeri</name>
    <dbReference type="NCBI Taxonomy" id="1317129"/>
    <lineage>
        <taxon>Eukaryota</taxon>
        <taxon>Metazoa</taxon>
        <taxon>Ecdysozoa</taxon>
        <taxon>Nematoda</taxon>
        <taxon>Chromadorea</taxon>
        <taxon>Rhabditida</taxon>
        <taxon>Rhabditina</taxon>
        <taxon>Diplogasteromorpha</taxon>
        <taxon>Diplogasteroidea</taxon>
        <taxon>Neodiplogasteridae</taxon>
        <taxon>Pristionchus</taxon>
    </lineage>
</organism>
<accession>A0AAN4ZF37</accession>
<comment type="caution">
    <text evidence="2">The sequence shown here is derived from an EMBL/GenBank/DDBJ whole genome shotgun (WGS) entry which is preliminary data.</text>
</comment>
<evidence type="ECO:0000256" key="1">
    <source>
        <dbReference type="SAM" id="MobiDB-lite"/>
    </source>
</evidence>